<evidence type="ECO:0000313" key="3">
    <source>
        <dbReference type="RefSeq" id="XP_019089110.1"/>
    </source>
</evidence>
<evidence type="ECO:0000256" key="1">
    <source>
        <dbReference type="SAM" id="SignalP"/>
    </source>
</evidence>
<keyword evidence="1" id="KW-0732">Signal</keyword>
<name>A0ABM1QQS2_CAMSA</name>
<proteinExistence type="predicted"/>
<reference evidence="2" key="1">
    <citation type="journal article" date="2014" name="Nat. Commun.">
        <title>The emerging biofuel crop Camelina sativa retains a highly undifferentiated hexaploid genome structure.</title>
        <authorList>
            <person name="Kagale S."/>
            <person name="Koh C."/>
            <person name="Nixon J."/>
            <person name="Bollina V."/>
            <person name="Clarke W.E."/>
            <person name="Tuteja R."/>
            <person name="Spillane C."/>
            <person name="Robinson S.J."/>
            <person name="Links M.G."/>
            <person name="Clarke C."/>
            <person name="Higgins E.E."/>
            <person name="Huebert T."/>
            <person name="Sharpe A.G."/>
            <person name="Parkin I.A."/>
        </authorList>
    </citation>
    <scope>NUCLEOTIDE SEQUENCE [LARGE SCALE GENOMIC DNA]</scope>
    <source>
        <strain evidence="2">cv. DH55</strain>
    </source>
</reference>
<evidence type="ECO:0000313" key="2">
    <source>
        <dbReference type="Proteomes" id="UP000694864"/>
    </source>
</evidence>
<dbReference type="Proteomes" id="UP000694864">
    <property type="component" value="Chromosome 12"/>
</dbReference>
<gene>
    <name evidence="3" type="primary">LOC109127947</name>
</gene>
<organism evidence="2 3">
    <name type="scientific">Camelina sativa</name>
    <name type="common">False flax</name>
    <name type="synonym">Myagrum sativum</name>
    <dbReference type="NCBI Taxonomy" id="90675"/>
    <lineage>
        <taxon>Eukaryota</taxon>
        <taxon>Viridiplantae</taxon>
        <taxon>Streptophyta</taxon>
        <taxon>Embryophyta</taxon>
        <taxon>Tracheophyta</taxon>
        <taxon>Spermatophyta</taxon>
        <taxon>Magnoliopsida</taxon>
        <taxon>eudicotyledons</taxon>
        <taxon>Gunneridae</taxon>
        <taxon>Pentapetalae</taxon>
        <taxon>rosids</taxon>
        <taxon>malvids</taxon>
        <taxon>Brassicales</taxon>
        <taxon>Brassicaceae</taxon>
        <taxon>Camelineae</taxon>
        <taxon>Camelina</taxon>
    </lineage>
</organism>
<feature type="signal peptide" evidence="1">
    <location>
        <begin position="1"/>
        <end position="26"/>
    </location>
</feature>
<feature type="chain" id="PRO_5046253354" evidence="1">
    <location>
        <begin position="27"/>
        <end position="81"/>
    </location>
</feature>
<sequence>MSSSGKFVFLVFLCLVVLSIPRSIKAKHIDGRKPLLIGSCIEFPTAKCNKTCIESHFSGGTCVHVGQSLDFVCVCFFKYLI</sequence>
<reference evidence="3" key="2">
    <citation type="submission" date="2025-08" db="UniProtKB">
        <authorList>
            <consortium name="RefSeq"/>
        </authorList>
    </citation>
    <scope>IDENTIFICATION</scope>
    <source>
        <tissue evidence="3">Leaf</tissue>
    </source>
</reference>
<dbReference type="Gene3D" id="3.30.30.10">
    <property type="entry name" value="Knottin, scorpion toxin-like"/>
    <property type="match status" value="1"/>
</dbReference>
<dbReference type="CDD" id="cd21805">
    <property type="entry name" value="DEFL_BmBKTx1-like"/>
    <property type="match status" value="1"/>
</dbReference>
<dbReference type="RefSeq" id="XP_019089110.1">
    <property type="nucleotide sequence ID" value="XM_019233565.1"/>
</dbReference>
<accession>A0ABM1QQS2</accession>
<keyword evidence="2" id="KW-1185">Reference proteome</keyword>
<dbReference type="InterPro" id="IPR036574">
    <property type="entry name" value="Scorpion_toxin-like_sf"/>
</dbReference>
<dbReference type="GeneID" id="109127947"/>
<protein>
    <submittedName>
        <fullName evidence="3">Defensin-like protein 32</fullName>
    </submittedName>
</protein>